<dbReference type="OrthoDB" id="671595at2759"/>
<evidence type="ECO:0000256" key="1">
    <source>
        <dbReference type="SAM" id="SignalP"/>
    </source>
</evidence>
<evidence type="ECO:0000313" key="3">
    <source>
        <dbReference type="EMBL" id="CAH0723623.1"/>
    </source>
</evidence>
<protein>
    <recommendedName>
        <fullName evidence="2">TIL domain-containing protein</fullName>
    </recommendedName>
</protein>
<feature type="domain" description="TIL" evidence="2">
    <location>
        <begin position="31"/>
        <end position="90"/>
    </location>
</feature>
<proteinExistence type="predicted"/>
<dbReference type="CDD" id="cd19941">
    <property type="entry name" value="TIL"/>
    <property type="match status" value="1"/>
</dbReference>
<accession>A0A8J9VKP2</accession>
<feature type="non-terminal residue" evidence="3">
    <location>
        <position position="168"/>
    </location>
</feature>
<name>A0A8J9VKP2_9NEOP</name>
<dbReference type="EMBL" id="OV170224">
    <property type="protein sequence ID" value="CAH0723623.1"/>
    <property type="molecule type" value="Genomic_DNA"/>
</dbReference>
<feature type="chain" id="PRO_5035455398" description="TIL domain-containing protein" evidence="1">
    <location>
        <begin position="21"/>
        <end position="168"/>
    </location>
</feature>
<dbReference type="Pfam" id="PF01826">
    <property type="entry name" value="TIL"/>
    <property type="match status" value="1"/>
</dbReference>
<dbReference type="AlphaFoldDB" id="A0A8J9VKP2"/>
<feature type="signal peptide" evidence="1">
    <location>
        <begin position="1"/>
        <end position="20"/>
    </location>
</feature>
<dbReference type="Gene3D" id="2.10.25.10">
    <property type="entry name" value="Laminin"/>
    <property type="match status" value="1"/>
</dbReference>
<keyword evidence="1" id="KW-0732">Signal</keyword>
<dbReference type="SUPFAM" id="SSF57567">
    <property type="entry name" value="Serine protease inhibitors"/>
    <property type="match status" value="1"/>
</dbReference>
<dbReference type="InterPro" id="IPR036084">
    <property type="entry name" value="Ser_inhib-like_sf"/>
</dbReference>
<dbReference type="Proteomes" id="UP000838878">
    <property type="component" value="Chromosome 4"/>
</dbReference>
<keyword evidence="4" id="KW-1185">Reference proteome</keyword>
<sequence length="168" mass="19320">MACKLFGMLVVIYLMSCVYSSPLQEQKPLDCPANEVYHKCSLEVCFKKCDDLRHPPPCPNISSDCYLPSCECKDDYLRNSEGVCVTYEECLELLLSSYFGFDLRDTNMACKLFGMLVVVYLMSCVYSSPLEEQKPLDCPANEVYHKCSLEVCYKKSKEFVYHMKNAKR</sequence>
<organism evidence="3 4">
    <name type="scientific">Brenthis ino</name>
    <name type="common">lesser marbled fritillary</name>
    <dbReference type="NCBI Taxonomy" id="405034"/>
    <lineage>
        <taxon>Eukaryota</taxon>
        <taxon>Metazoa</taxon>
        <taxon>Ecdysozoa</taxon>
        <taxon>Arthropoda</taxon>
        <taxon>Hexapoda</taxon>
        <taxon>Insecta</taxon>
        <taxon>Pterygota</taxon>
        <taxon>Neoptera</taxon>
        <taxon>Endopterygota</taxon>
        <taxon>Lepidoptera</taxon>
        <taxon>Glossata</taxon>
        <taxon>Ditrysia</taxon>
        <taxon>Papilionoidea</taxon>
        <taxon>Nymphalidae</taxon>
        <taxon>Heliconiinae</taxon>
        <taxon>Argynnini</taxon>
        <taxon>Brenthis</taxon>
    </lineage>
</organism>
<evidence type="ECO:0000313" key="4">
    <source>
        <dbReference type="Proteomes" id="UP000838878"/>
    </source>
</evidence>
<gene>
    <name evidence="3" type="ORF">BINO364_LOCUS9434</name>
</gene>
<evidence type="ECO:0000259" key="2">
    <source>
        <dbReference type="Pfam" id="PF01826"/>
    </source>
</evidence>
<dbReference type="InterPro" id="IPR002919">
    <property type="entry name" value="TIL_dom"/>
</dbReference>
<reference evidence="3" key="1">
    <citation type="submission" date="2021-12" db="EMBL/GenBank/DDBJ databases">
        <authorList>
            <person name="Martin H S."/>
        </authorList>
    </citation>
    <scope>NUCLEOTIDE SEQUENCE</scope>
</reference>